<evidence type="ECO:0000313" key="5">
    <source>
        <dbReference type="Proteomes" id="UP000022433"/>
    </source>
</evidence>
<evidence type="ECO:0000256" key="2">
    <source>
        <dbReference type="SAM" id="MobiDB-lite"/>
    </source>
</evidence>
<accession>A0AAN4SIP0</accession>
<keyword evidence="3" id="KW-0472">Membrane</keyword>
<sequence length="152" mass="17598">MSQEDEKDIEPVIDKKKKEPEQFGTRKAFKNLPRDLSPDDLNNSGTQKMLLAELERLEIANLKLETKYEEIGNKLEGYKDMYHKCDKDKAVLEKDINHETRNEVLYAFCLTLGSALFGASFSIREATFWWITTLLGLFIMLGGLVYKFKLIK</sequence>
<reference evidence="4 5" key="1">
    <citation type="submission" date="2014-02" db="EMBL/GenBank/DDBJ databases">
        <authorList>
            <person name="Sears C."/>
            <person name="Carroll K."/>
            <person name="Sack B.R."/>
            <person name="Qadri F."/>
            <person name="Myers L.L."/>
            <person name="Chung G.-T."/>
            <person name="Escheverria P."/>
            <person name="Fraser C.M."/>
            <person name="Sadzewicz L."/>
            <person name="Shefchek K.A."/>
            <person name="Tallon L."/>
            <person name="Das S.P."/>
            <person name="Daugherty S."/>
            <person name="Mongodin E.F."/>
        </authorList>
    </citation>
    <scope>NUCLEOTIDE SEQUENCE [LARGE SCALE GENOMIC DNA]</scope>
    <source>
        <strain evidence="4 5">1007-1-F #10</strain>
    </source>
</reference>
<keyword evidence="3" id="KW-1133">Transmembrane helix</keyword>
<protein>
    <submittedName>
        <fullName evidence="4">Uncharacterized protein</fullName>
    </submittedName>
</protein>
<keyword evidence="1" id="KW-0175">Coiled coil</keyword>
<gene>
    <name evidence="4" type="ORF">M104_3185</name>
</gene>
<feature type="transmembrane region" description="Helical" evidence="3">
    <location>
        <begin position="104"/>
        <end position="122"/>
    </location>
</feature>
<comment type="caution">
    <text evidence="4">The sequence shown here is derived from an EMBL/GenBank/DDBJ whole genome shotgun (WGS) entry which is preliminary data.</text>
</comment>
<dbReference type="EMBL" id="JGEA01000029">
    <property type="protein sequence ID" value="EYA13642.1"/>
    <property type="molecule type" value="Genomic_DNA"/>
</dbReference>
<name>A0AAN4SIP0_BACFG</name>
<organism evidence="4 5">
    <name type="scientific">Bacteroides fragilis str. 1007-1-F #10</name>
    <dbReference type="NCBI Taxonomy" id="1339295"/>
    <lineage>
        <taxon>Bacteria</taxon>
        <taxon>Pseudomonadati</taxon>
        <taxon>Bacteroidota</taxon>
        <taxon>Bacteroidia</taxon>
        <taxon>Bacteroidales</taxon>
        <taxon>Bacteroidaceae</taxon>
        <taxon>Bacteroides</taxon>
    </lineage>
</organism>
<evidence type="ECO:0000256" key="1">
    <source>
        <dbReference type="SAM" id="Coils"/>
    </source>
</evidence>
<evidence type="ECO:0000313" key="4">
    <source>
        <dbReference type="EMBL" id="EYA13642.1"/>
    </source>
</evidence>
<dbReference type="RefSeq" id="WP_032533640.1">
    <property type="nucleotide sequence ID" value="NZ_JGEA01000029.1"/>
</dbReference>
<feature type="coiled-coil region" evidence="1">
    <location>
        <begin position="47"/>
        <end position="74"/>
    </location>
</feature>
<feature type="transmembrane region" description="Helical" evidence="3">
    <location>
        <begin position="128"/>
        <end position="146"/>
    </location>
</feature>
<evidence type="ECO:0000256" key="3">
    <source>
        <dbReference type="SAM" id="Phobius"/>
    </source>
</evidence>
<feature type="compositionally biased region" description="Basic and acidic residues" evidence="2">
    <location>
        <begin position="9"/>
        <end position="21"/>
    </location>
</feature>
<proteinExistence type="predicted"/>
<feature type="region of interest" description="Disordered" evidence="2">
    <location>
        <begin position="1"/>
        <end position="37"/>
    </location>
</feature>
<keyword evidence="3" id="KW-0812">Transmembrane</keyword>
<dbReference type="Proteomes" id="UP000022433">
    <property type="component" value="Unassembled WGS sequence"/>
</dbReference>
<dbReference type="AlphaFoldDB" id="A0AAN4SIP0"/>